<gene>
    <name evidence="6" type="primary">LOC111013893</name>
</gene>
<evidence type="ECO:0000313" key="5">
    <source>
        <dbReference type="Proteomes" id="UP000504603"/>
    </source>
</evidence>
<dbReference type="GeneID" id="111013893"/>
<proteinExistence type="predicted"/>
<dbReference type="PROSITE" id="PS00194">
    <property type="entry name" value="THIOREDOXIN_1"/>
    <property type="match status" value="1"/>
</dbReference>
<dbReference type="Pfam" id="PF00085">
    <property type="entry name" value="Thioredoxin"/>
    <property type="match status" value="1"/>
</dbReference>
<evidence type="ECO:0000256" key="3">
    <source>
        <dbReference type="ARBA" id="ARBA00023284"/>
    </source>
</evidence>
<dbReference type="KEGG" id="mcha:111013893"/>
<keyword evidence="1" id="KW-0249">Electron transport</keyword>
<dbReference type="OrthoDB" id="10263751at2759"/>
<evidence type="ECO:0000313" key="6">
    <source>
        <dbReference type="RefSeq" id="XP_022144127.1"/>
    </source>
</evidence>
<evidence type="ECO:0000256" key="1">
    <source>
        <dbReference type="ARBA" id="ARBA00022982"/>
    </source>
</evidence>
<dbReference type="InterPro" id="IPR013766">
    <property type="entry name" value="Thioredoxin_domain"/>
</dbReference>
<evidence type="ECO:0000256" key="2">
    <source>
        <dbReference type="ARBA" id="ARBA00023157"/>
    </source>
</evidence>
<dbReference type="PANTHER" id="PTHR10438:SF444">
    <property type="entry name" value="THIOREDOXIN H-TYPE 1"/>
    <property type="match status" value="1"/>
</dbReference>
<dbReference type="FunFam" id="3.40.30.10:FF:000245">
    <property type="entry name" value="Thioredoxin"/>
    <property type="match status" value="1"/>
</dbReference>
<dbReference type="SUPFAM" id="SSF52833">
    <property type="entry name" value="Thioredoxin-like"/>
    <property type="match status" value="1"/>
</dbReference>
<sequence length="123" mass="13174">MAEEGQVIGVHNVEAFDDLLKKGTESGKLIVVDFTASWCPPCRFIAPIFAELAKAHIGVIFLKVDVDEVKEVSEKFEVTAMPTFVFLKEGAEVKNSRIVGADKVELGKRVLALSAPAAATSAA</sequence>
<dbReference type="Proteomes" id="UP000504603">
    <property type="component" value="Unplaced"/>
</dbReference>
<keyword evidence="3" id="KW-0676">Redox-active center</keyword>
<dbReference type="PROSITE" id="PS51352">
    <property type="entry name" value="THIOREDOXIN_2"/>
    <property type="match status" value="1"/>
</dbReference>
<reference evidence="6" key="1">
    <citation type="submission" date="2025-08" db="UniProtKB">
        <authorList>
            <consortium name="RefSeq"/>
        </authorList>
    </citation>
    <scope>IDENTIFICATION</scope>
    <source>
        <strain evidence="6">OHB3-1</strain>
    </source>
</reference>
<dbReference type="PRINTS" id="PR00421">
    <property type="entry name" value="THIOREDOXIN"/>
</dbReference>
<keyword evidence="1" id="KW-0813">Transport</keyword>
<organism evidence="5 6">
    <name type="scientific">Momordica charantia</name>
    <name type="common">Bitter gourd</name>
    <name type="synonym">Balsam pear</name>
    <dbReference type="NCBI Taxonomy" id="3673"/>
    <lineage>
        <taxon>Eukaryota</taxon>
        <taxon>Viridiplantae</taxon>
        <taxon>Streptophyta</taxon>
        <taxon>Embryophyta</taxon>
        <taxon>Tracheophyta</taxon>
        <taxon>Spermatophyta</taxon>
        <taxon>Magnoliopsida</taxon>
        <taxon>eudicotyledons</taxon>
        <taxon>Gunneridae</taxon>
        <taxon>Pentapetalae</taxon>
        <taxon>rosids</taxon>
        <taxon>fabids</taxon>
        <taxon>Cucurbitales</taxon>
        <taxon>Cucurbitaceae</taxon>
        <taxon>Momordiceae</taxon>
        <taxon>Momordica</taxon>
    </lineage>
</organism>
<dbReference type="CDD" id="cd02947">
    <property type="entry name" value="TRX_family"/>
    <property type="match status" value="1"/>
</dbReference>
<dbReference type="AlphaFoldDB" id="A0A6J1CST8"/>
<keyword evidence="2" id="KW-1015">Disulfide bond</keyword>
<evidence type="ECO:0000259" key="4">
    <source>
        <dbReference type="PROSITE" id="PS51352"/>
    </source>
</evidence>
<name>A0A6J1CST8_MOMCH</name>
<keyword evidence="5" id="KW-1185">Reference proteome</keyword>
<dbReference type="InterPro" id="IPR050620">
    <property type="entry name" value="Thioredoxin_H-type-like"/>
</dbReference>
<dbReference type="PANTHER" id="PTHR10438">
    <property type="entry name" value="THIOREDOXIN"/>
    <property type="match status" value="1"/>
</dbReference>
<dbReference type="RefSeq" id="XP_022144127.1">
    <property type="nucleotide sequence ID" value="XM_022288435.1"/>
</dbReference>
<dbReference type="Gene3D" id="3.40.30.10">
    <property type="entry name" value="Glutaredoxin"/>
    <property type="match status" value="1"/>
</dbReference>
<feature type="domain" description="Thioredoxin" evidence="4">
    <location>
        <begin position="1"/>
        <end position="123"/>
    </location>
</feature>
<dbReference type="InterPro" id="IPR017937">
    <property type="entry name" value="Thioredoxin_CS"/>
</dbReference>
<accession>A0A6J1CST8</accession>
<dbReference type="InterPro" id="IPR036249">
    <property type="entry name" value="Thioredoxin-like_sf"/>
</dbReference>
<protein>
    <submittedName>
        <fullName evidence="6">Thioredoxin H-type 1-like</fullName>
    </submittedName>
</protein>